<accession>A0A7W6CA22</accession>
<keyword evidence="2 7" id="KW-0489">Methyltransferase</keyword>
<dbReference type="GO" id="GO:0009307">
    <property type="term" value="P:DNA restriction-modification system"/>
    <property type="evidence" value="ECO:0007669"/>
    <property type="project" value="UniProtKB-KW"/>
</dbReference>
<evidence type="ECO:0000256" key="7">
    <source>
        <dbReference type="PROSITE-ProRule" id="PRU01016"/>
    </source>
</evidence>
<protein>
    <recommendedName>
        <fullName evidence="1">DNA (cytosine-5-)-methyltransferase</fullName>
        <ecNumber evidence="1">2.1.1.37</ecNumber>
    </recommendedName>
</protein>
<evidence type="ECO:0000313" key="8">
    <source>
        <dbReference type="EMBL" id="MBB3947621.1"/>
    </source>
</evidence>
<dbReference type="SUPFAM" id="SSF53335">
    <property type="entry name" value="S-adenosyl-L-methionine-dependent methyltransferases"/>
    <property type="match status" value="1"/>
</dbReference>
<evidence type="ECO:0000256" key="2">
    <source>
        <dbReference type="ARBA" id="ARBA00022603"/>
    </source>
</evidence>
<dbReference type="GO" id="GO:0003886">
    <property type="term" value="F:DNA (cytosine-5-)-methyltransferase activity"/>
    <property type="evidence" value="ECO:0007669"/>
    <property type="project" value="UniProtKB-EC"/>
</dbReference>
<keyword evidence="3 7" id="KW-0808">Transferase</keyword>
<dbReference type="GO" id="GO:0032259">
    <property type="term" value="P:methylation"/>
    <property type="evidence" value="ECO:0007669"/>
    <property type="project" value="UniProtKB-KW"/>
</dbReference>
<keyword evidence="5" id="KW-0680">Restriction system</keyword>
<feature type="active site" evidence="7">
    <location>
        <position position="362"/>
    </location>
</feature>
<dbReference type="InterPro" id="IPR050750">
    <property type="entry name" value="C5-MTase"/>
</dbReference>
<comment type="caution">
    <text evidence="8">The sequence shown here is derived from an EMBL/GenBank/DDBJ whole genome shotgun (WGS) entry which is preliminary data.</text>
</comment>
<proteinExistence type="inferred from homology"/>
<dbReference type="InterPro" id="IPR029063">
    <property type="entry name" value="SAM-dependent_MTases_sf"/>
</dbReference>
<comment type="similarity">
    <text evidence="7">Belongs to the class I-like SAM-binding methyltransferase superfamily. C5-methyltransferase family.</text>
</comment>
<keyword evidence="9" id="KW-1185">Reference proteome</keyword>
<dbReference type="EC" id="2.1.1.37" evidence="1"/>
<dbReference type="PANTHER" id="PTHR46098:SF1">
    <property type="entry name" value="TRNA (CYTOSINE(38)-C(5))-METHYLTRANSFERASE"/>
    <property type="match status" value="1"/>
</dbReference>
<evidence type="ECO:0000256" key="4">
    <source>
        <dbReference type="ARBA" id="ARBA00022691"/>
    </source>
</evidence>
<gene>
    <name evidence="8" type="ORF">GGQ73_003589</name>
</gene>
<dbReference type="Proteomes" id="UP000565286">
    <property type="component" value="Unassembled WGS sequence"/>
</dbReference>
<comment type="catalytic activity">
    <reaction evidence="6">
        <text>a 2'-deoxycytidine in DNA + S-adenosyl-L-methionine = a 5-methyl-2'-deoxycytidine in DNA + S-adenosyl-L-homocysteine + H(+)</text>
        <dbReference type="Rhea" id="RHEA:13681"/>
        <dbReference type="Rhea" id="RHEA-COMP:11369"/>
        <dbReference type="Rhea" id="RHEA-COMP:11370"/>
        <dbReference type="ChEBI" id="CHEBI:15378"/>
        <dbReference type="ChEBI" id="CHEBI:57856"/>
        <dbReference type="ChEBI" id="CHEBI:59789"/>
        <dbReference type="ChEBI" id="CHEBI:85452"/>
        <dbReference type="ChEBI" id="CHEBI:85454"/>
        <dbReference type="EC" id="2.1.1.37"/>
    </reaction>
</comment>
<dbReference type="Gene3D" id="3.40.50.150">
    <property type="entry name" value="Vaccinia Virus protein VP39"/>
    <property type="match status" value="1"/>
</dbReference>
<keyword evidence="4 7" id="KW-0949">S-adenosyl-L-methionine</keyword>
<evidence type="ECO:0000256" key="6">
    <source>
        <dbReference type="ARBA" id="ARBA00047422"/>
    </source>
</evidence>
<name>A0A7W6CA22_9HYPH</name>
<evidence type="ECO:0000256" key="3">
    <source>
        <dbReference type="ARBA" id="ARBA00022679"/>
    </source>
</evidence>
<dbReference type="InterPro" id="IPR001525">
    <property type="entry name" value="C5_MeTfrase"/>
</dbReference>
<evidence type="ECO:0000256" key="5">
    <source>
        <dbReference type="ARBA" id="ARBA00022747"/>
    </source>
</evidence>
<dbReference type="EMBL" id="JACIDV010000011">
    <property type="protein sequence ID" value="MBB3947621.1"/>
    <property type="molecule type" value="Genomic_DNA"/>
</dbReference>
<dbReference type="PROSITE" id="PS51679">
    <property type="entry name" value="SAM_MT_C5"/>
    <property type="match status" value="1"/>
</dbReference>
<evidence type="ECO:0000313" key="9">
    <source>
        <dbReference type="Proteomes" id="UP000565286"/>
    </source>
</evidence>
<sequence>MTTNQMLFDQKAKLSKMANKLISINKEITKLYVDAALCLDDLAGLDSAQVQTFLSMHANMSLREIEQLQKTAAILSPKSSPFSIHRELLIGSGISIAAINEFAEATEVAQRETIRLLNKSKVLRADEVKNVRDADRECARSEASRKAVLSSYSTDVTKRKIERLERQSESIALDLQTFQESWNHGEFDEDEELHAFCHKKLAAAAVEAMASYTDVFGDTHTLLESSDVEARQLAAPYFALRQLADGKFGMRGGLDLLRDIGEGRLSLLEALSPLLSHEAFPAGTDSRLEVLELCAGAGGMSIGLQAAGFKHVALFDKHNPAVETLRHNQPHWPVTKINVRELGEKELSRFRNVDLFAAGLPCMPGAKHSRRPDLYPEMIDIIRMISPKAFILECDAGAREKHPFLLLRAGIVNTLTACDYNVADFPLDTKEFGLPHSTDRHFFVGIHKDFPRLFEKPQIMTDSIETIAERLKKNSWYTAPPPGYIKGTGQVLAETIAPYETESPNDEKQEFYNSWIMRWCADHRMSMLPDIPSKQTTDAPKSQAGRLQVKRKAEAESWLKAGFLGPRVVEEPPSLDEVKDTSFKPRITFAALAAAQGFPPEWQFQAEGQNQRLAMIQAALPPVMARMVGLAVRSALTGEVFDLDSEVKMPVIDPSKIGPQRAVTPQPIRSGTLRLNARRRRGPRPVDLPRDDLYEKAVRVLRGEYLNEVERNHKRRAGVRRAMVLVKEEWQRDEEAERLRRELEDIAAWEASPYPEEAPG</sequence>
<dbReference type="AlphaFoldDB" id="A0A7W6CA22"/>
<dbReference type="PRINTS" id="PR00105">
    <property type="entry name" value="C5METTRFRASE"/>
</dbReference>
<organism evidence="8 9">
    <name type="scientific">Rhizobium skierniewicense</name>
    <dbReference type="NCBI Taxonomy" id="984260"/>
    <lineage>
        <taxon>Bacteria</taxon>
        <taxon>Pseudomonadati</taxon>
        <taxon>Pseudomonadota</taxon>
        <taxon>Alphaproteobacteria</taxon>
        <taxon>Hyphomicrobiales</taxon>
        <taxon>Rhizobiaceae</taxon>
        <taxon>Rhizobium/Agrobacterium group</taxon>
        <taxon>Rhizobium</taxon>
    </lineage>
</organism>
<dbReference type="PANTHER" id="PTHR46098">
    <property type="entry name" value="TRNA (CYTOSINE(38)-C(5))-METHYLTRANSFERASE"/>
    <property type="match status" value="1"/>
</dbReference>
<evidence type="ECO:0000256" key="1">
    <source>
        <dbReference type="ARBA" id="ARBA00011975"/>
    </source>
</evidence>
<dbReference type="Gene3D" id="3.90.120.10">
    <property type="entry name" value="DNA Methylase, subunit A, domain 2"/>
    <property type="match status" value="1"/>
</dbReference>
<dbReference type="Pfam" id="PF00145">
    <property type="entry name" value="DNA_methylase"/>
    <property type="match status" value="1"/>
</dbReference>
<reference evidence="8 9" key="1">
    <citation type="submission" date="2020-08" db="EMBL/GenBank/DDBJ databases">
        <title>Genomic Encyclopedia of Type Strains, Phase IV (KMG-IV): sequencing the most valuable type-strain genomes for metagenomic binning, comparative biology and taxonomic classification.</title>
        <authorList>
            <person name="Goeker M."/>
        </authorList>
    </citation>
    <scope>NUCLEOTIDE SEQUENCE [LARGE SCALE GENOMIC DNA]</scope>
    <source>
        <strain evidence="8 9">DSM 26438</strain>
    </source>
</reference>
<dbReference type="RefSeq" id="WP_162734007.1">
    <property type="nucleotide sequence ID" value="NZ_JACIDV010000011.1"/>
</dbReference>